<dbReference type="Gene3D" id="1.20.920.10">
    <property type="entry name" value="Bromodomain-like"/>
    <property type="match status" value="1"/>
</dbReference>
<evidence type="ECO:0000256" key="2">
    <source>
        <dbReference type="PROSITE-ProRule" id="PRU00035"/>
    </source>
</evidence>
<protein>
    <recommendedName>
        <fullName evidence="4">Bromo domain-containing protein</fullName>
    </recommendedName>
</protein>
<dbReference type="EMBL" id="CAJPEV010001318">
    <property type="protein sequence ID" value="CAG0892024.1"/>
    <property type="molecule type" value="Genomic_DNA"/>
</dbReference>
<feature type="compositionally biased region" description="Basic residues" evidence="3">
    <location>
        <begin position="461"/>
        <end position="470"/>
    </location>
</feature>
<feature type="compositionally biased region" description="Basic residues" evidence="3">
    <location>
        <begin position="536"/>
        <end position="545"/>
    </location>
</feature>
<dbReference type="InterPro" id="IPR036427">
    <property type="entry name" value="Bromodomain-like_sf"/>
</dbReference>
<evidence type="ECO:0000256" key="3">
    <source>
        <dbReference type="SAM" id="MobiDB-lite"/>
    </source>
</evidence>
<dbReference type="OrthoDB" id="303107at2759"/>
<dbReference type="PANTHER" id="PTHR47092">
    <property type="entry name" value="CAT EYE SYNDROME CRITICAL REGION PROTEIN 2"/>
    <property type="match status" value="1"/>
</dbReference>
<evidence type="ECO:0000313" key="5">
    <source>
        <dbReference type="EMBL" id="CAD7247050.1"/>
    </source>
</evidence>
<dbReference type="Proteomes" id="UP000677054">
    <property type="component" value="Unassembled WGS sequence"/>
</dbReference>
<accession>A0A7R8XCI2</accession>
<organism evidence="5">
    <name type="scientific">Darwinula stevensoni</name>
    <dbReference type="NCBI Taxonomy" id="69355"/>
    <lineage>
        <taxon>Eukaryota</taxon>
        <taxon>Metazoa</taxon>
        <taxon>Ecdysozoa</taxon>
        <taxon>Arthropoda</taxon>
        <taxon>Crustacea</taxon>
        <taxon>Oligostraca</taxon>
        <taxon>Ostracoda</taxon>
        <taxon>Podocopa</taxon>
        <taxon>Podocopida</taxon>
        <taxon>Darwinulocopina</taxon>
        <taxon>Darwinuloidea</taxon>
        <taxon>Darwinulidae</taxon>
        <taxon>Darwinula</taxon>
    </lineage>
</organism>
<dbReference type="GO" id="GO:0090537">
    <property type="term" value="C:CERF complex"/>
    <property type="evidence" value="ECO:0007669"/>
    <property type="project" value="InterPro"/>
</dbReference>
<evidence type="ECO:0000313" key="6">
    <source>
        <dbReference type="Proteomes" id="UP000677054"/>
    </source>
</evidence>
<dbReference type="SMART" id="SM00297">
    <property type="entry name" value="BROMO"/>
    <property type="match status" value="1"/>
</dbReference>
<evidence type="ECO:0000256" key="1">
    <source>
        <dbReference type="ARBA" id="ARBA00023117"/>
    </source>
</evidence>
<feature type="region of interest" description="Disordered" evidence="3">
    <location>
        <begin position="262"/>
        <end position="293"/>
    </location>
</feature>
<feature type="region of interest" description="Disordered" evidence="3">
    <location>
        <begin position="380"/>
        <end position="545"/>
    </location>
</feature>
<dbReference type="AlphaFoldDB" id="A0A7R8XCI2"/>
<dbReference type="EMBL" id="LR900835">
    <property type="protein sequence ID" value="CAD7247050.1"/>
    <property type="molecule type" value="Genomic_DNA"/>
</dbReference>
<dbReference type="PRINTS" id="PR00503">
    <property type="entry name" value="BROMODOMAIN"/>
</dbReference>
<dbReference type="InterPro" id="IPR001487">
    <property type="entry name" value="Bromodomain"/>
</dbReference>
<evidence type="ECO:0000259" key="4">
    <source>
        <dbReference type="PROSITE" id="PS50014"/>
    </source>
</evidence>
<reference evidence="5" key="1">
    <citation type="submission" date="2020-11" db="EMBL/GenBank/DDBJ databases">
        <authorList>
            <person name="Tran Van P."/>
        </authorList>
    </citation>
    <scope>NUCLEOTIDE SEQUENCE</scope>
</reference>
<dbReference type="PANTHER" id="PTHR47092:SF1">
    <property type="entry name" value="CHROMATIN REMODELING REGULATOR CECR2"/>
    <property type="match status" value="1"/>
</dbReference>
<sequence length="603" mass="70281">MIGDIQNWWEVPCIAHFCSLFRVAFELLDFDIEDLEEALLTDGVDTEADGSTPLVLRDLLVRLLQGILGKKNVSSKNYLTPVRQLCSKKWHEVKKDVKNPFLEESNFHNLSLKEKVQVLHALCDIRLDAEDVPEVLKNLEADSLRVEPLGQDEQGSMYWYFYGTRLYKEDLSPKQEVFLEKQKEEKKGKKERKGKTGDKKDMKPGPLWNVVCFTQEDWENLAGDLENSSSKGERALYRTLKEDFLPEIPRLFDEKDRLQRKRIQELMPRRTSTRLRSTEEKRQKQDETQNDYTSSLFNQSTEDLRVGMFKVLDYLENLEDSWPFLEPVQEEYAPNYYKRISKPMDLQTMEEKLEQGGYLSYDEFEADFHLIISNCRKYNGATSEEKENVEKNSKEKKRKKKEKDEGLGKKDGKKKKRARKEERGENDVGNDSEEEMEKGGVEKKKGKKRKYEDDIEDEIHPHKKASKRRKRETDEDEESEEEVKKTRSSTGNLRQARQHPSNPSSGEDSDRDRKTKKKEKKKRKDSVEEEQEQKPKPKKPGYIKNKKAIDALAAATEETLKCCGDSTVTKTESSDCIFWHYKGEETYLEKPTHPKAMAGGDAP</sequence>
<dbReference type="SUPFAM" id="SSF47370">
    <property type="entry name" value="Bromodomain"/>
    <property type="match status" value="1"/>
</dbReference>
<proteinExistence type="predicted"/>
<feature type="compositionally biased region" description="Basic and acidic residues" evidence="3">
    <location>
        <begin position="383"/>
        <end position="393"/>
    </location>
</feature>
<dbReference type="Pfam" id="PF00439">
    <property type="entry name" value="Bromodomain"/>
    <property type="match status" value="1"/>
</dbReference>
<feature type="compositionally biased region" description="Basic residues" evidence="3">
    <location>
        <begin position="514"/>
        <end position="524"/>
    </location>
</feature>
<dbReference type="GO" id="GO:0006338">
    <property type="term" value="P:chromatin remodeling"/>
    <property type="evidence" value="ECO:0007669"/>
    <property type="project" value="InterPro"/>
</dbReference>
<feature type="region of interest" description="Disordered" evidence="3">
    <location>
        <begin position="181"/>
        <end position="203"/>
    </location>
</feature>
<dbReference type="InterPro" id="IPR029614">
    <property type="entry name" value="CECR2"/>
</dbReference>
<gene>
    <name evidence="5" type="ORF">DSTB1V02_LOCUS6889</name>
</gene>
<feature type="compositionally biased region" description="Polar residues" evidence="3">
    <location>
        <begin position="491"/>
        <end position="506"/>
    </location>
</feature>
<feature type="compositionally biased region" description="Basic and acidic residues" evidence="3">
    <location>
        <begin position="276"/>
        <end position="287"/>
    </location>
</feature>
<name>A0A7R8XCI2_9CRUS</name>
<feature type="domain" description="Bromo" evidence="4">
    <location>
        <begin position="316"/>
        <end position="386"/>
    </location>
</feature>
<dbReference type="PROSITE" id="PS50014">
    <property type="entry name" value="BROMODOMAIN_2"/>
    <property type="match status" value="1"/>
</dbReference>
<keyword evidence="1 2" id="KW-0103">Bromodomain</keyword>
<keyword evidence="6" id="KW-1185">Reference proteome</keyword>